<name>A0A225V2T3_9STRA</name>
<organism evidence="3 4">
    <name type="scientific">Phytophthora megakarya</name>
    <dbReference type="NCBI Taxonomy" id="4795"/>
    <lineage>
        <taxon>Eukaryota</taxon>
        <taxon>Sar</taxon>
        <taxon>Stramenopiles</taxon>
        <taxon>Oomycota</taxon>
        <taxon>Peronosporomycetes</taxon>
        <taxon>Peronosporales</taxon>
        <taxon>Peronosporaceae</taxon>
        <taxon>Phytophthora</taxon>
    </lineage>
</organism>
<feature type="compositionally biased region" description="Basic residues" evidence="2">
    <location>
        <begin position="547"/>
        <end position="566"/>
    </location>
</feature>
<comment type="caution">
    <text evidence="3">The sequence shown here is derived from an EMBL/GenBank/DDBJ whole genome shotgun (WGS) entry which is preliminary data.</text>
</comment>
<feature type="compositionally biased region" description="Low complexity" evidence="2">
    <location>
        <begin position="332"/>
        <end position="362"/>
    </location>
</feature>
<feature type="compositionally biased region" description="Acidic residues" evidence="2">
    <location>
        <begin position="281"/>
        <end position="293"/>
    </location>
</feature>
<feature type="compositionally biased region" description="Basic and acidic residues" evidence="2">
    <location>
        <begin position="488"/>
        <end position="499"/>
    </location>
</feature>
<keyword evidence="4" id="KW-1185">Reference proteome</keyword>
<feature type="region of interest" description="Disordered" evidence="2">
    <location>
        <begin position="419"/>
        <end position="569"/>
    </location>
</feature>
<feature type="compositionally biased region" description="Low complexity" evidence="2">
    <location>
        <begin position="531"/>
        <end position="546"/>
    </location>
</feature>
<evidence type="ECO:0000313" key="4">
    <source>
        <dbReference type="Proteomes" id="UP000198211"/>
    </source>
</evidence>
<reference evidence="4" key="1">
    <citation type="submission" date="2017-03" db="EMBL/GenBank/DDBJ databases">
        <title>Phytopthora megakarya and P. palmivora, two closely related causual agents of cacao black pod achieved similar genome size and gene model numbers by different mechanisms.</title>
        <authorList>
            <person name="Ali S."/>
            <person name="Shao J."/>
            <person name="Larry D.J."/>
            <person name="Kronmiller B."/>
            <person name="Shen D."/>
            <person name="Strem M.D."/>
            <person name="Melnick R.L."/>
            <person name="Guiltinan M.J."/>
            <person name="Tyler B.M."/>
            <person name="Meinhardt L.W."/>
            <person name="Bailey B.A."/>
        </authorList>
    </citation>
    <scope>NUCLEOTIDE SEQUENCE [LARGE SCALE GENOMIC DNA]</scope>
    <source>
        <strain evidence="4">zdho120</strain>
    </source>
</reference>
<evidence type="ECO:0000256" key="1">
    <source>
        <dbReference type="SAM" id="Coils"/>
    </source>
</evidence>
<protein>
    <submittedName>
        <fullName evidence="3">Uncharacterized protein</fullName>
    </submittedName>
</protein>
<dbReference type="Proteomes" id="UP000198211">
    <property type="component" value="Unassembled WGS sequence"/>
</dbReference>
<accession>A0A225V2T3</accession>
<dbReference type="EMBL" id="NBNE01008152">
    <property type="protein sequence ID" value="OWY99810.1"/>
    <property type="molecule type" value="Genomic_DNA"/>
</dbReference>
<evidence type="ECO:0000313" key="3">
    <source>
        <dbReference type="EMBL" id="OWY99810.1"/>
    </source>
</evidence>
<feature type="region of interest" description="Disordered" evidence="2">
    <location>
        <begin position="264"/>
        <end position="399"/>
    </location>
</feature>
<dbReference type="AlphaFoldDB" id="A0A225V2T3"/>
<keyword evidence="1" id="KW-0175">Coiled coil</keyword>
<feature type="compositionally biased region" description="Low complexity" evidence="2">
    <location>
        <begin position="453"/>
        <end position="462"/>
    </location>
</feature>
<feature type="coiled-coil region" evidence="1">
    <location>
        <begin position="47"/>
        <end position="81"/>
    </location>
</feature>
<evidence type="ECO:0000256" key="2">
    <source>
        <dbReference type="SAM" id="MobiDB-lite"/>
    </source>
</evidence>
<proteinExistence type="predicted"/>
<sequence>MENKLFVEQCARANAETWAQPFSADRDASHKEIKLVKSREASLNVQTSEMNAAIKRHQEMYDRLENRFQLALRSNEILTKEVNHGRAEYLGRIQAFKKSHENPHKILCQTDPKETTLTIKLRERNRDLVCRVKRLEKANSVLSSRLRLEDMDPEALVLMVEGLELDKIDWVTLSPDPQTRQALNAIYKIELEDDRDHDTLTVDIARAKVRFAEIRADKQHKAEEAAGLPAPPPLMVTVLVTVVDCSSRSLAACLHSSYSTSFQWEEKQSKGKAKRQRTGSDDEDVDFGGGDSGEDAREEGRECSATYSPAATSQPQPKKQKASPPASPPTPAEKSQSQQSSKSSTKSSSVKPSSGKSFSSKSDVPEPALHLADAAPKKVDTAVSEAESMSSLTPKRKAAVSSEFRSFFRLVGGSRSAIQALTSESSPGQSTKSSPTRSKKTRAKAKSGRSSSDESVVSVSSESESESSSDQDSSASEGSDAHEDEESELAKLRPERQCLEDLSDDSLDAPAPASTPAAGSQAVEPSPTPTPKAKSASTTKTSSKKVTSSKKKSKSSSKASRPSKKAKSQDVTRVFFGFHFA</sequence>
<feature type="compositionally biased region" description="Basic residues" evidence="2">
    <location>
        <begin position="437"/>
        <end position="447"/>
    </location>
</feature>
<feature type="compositionally biased region" description="Polar residues" evidence="2">
    <location>
        <begin position="419"/>
        <end position="429"/>
    </location>
</feature>
<gene>
    <name evidence="3" type="ORF">PHMEG_00029128</name>
</gene>
<feature type="compositionally biased region" description="Low complexity" evidence="2">
    <location>
        <begin position="508"/>
        <end position="518"/>
    </location>
</feature>